<dbReference type="Proteomes" id="UP000886101">
    <property type="component" value="Unassembled WGS sequence"/>
</dbReference>
<dbReference type="AlphaFoldDB" id="A0A7V5P0K2"/>
<dbReference type="Pfam" id="PF19676">
    <property type="entry name" value="DUF6178"/>
    <property type="match status" value="1"/>
</dbReference>
<gene>
    <name evidence="1" type="ORF">ENJ96_06160</name>
</gene>
<proteinExistence type="predicted"/>
<dbReference type="InterPro" id="IPR045750">
    <property type="entry name" value="DUF6178"/>
</dbReference>
<comment type="caution">
    <text evidence="1">The sequence shown here is derived from an EMBL/GenBank/DDBJ whole genome shotgun (WGS) entry which is preliminary data.</text>
</comment>
<reference evidence="1" key="1">
    <citation type="journal article" date="2020" name="mSystems">
        <title>Genome- and Community-Level Interaction Insights into Carbon Utilization and Element Cycling Functions of Hydrothermarchaeota in Hydrothermal Sediment.</title>
        <authorList>
            <person name="Zhou Z."/>
            <person name="Liu Y."/>
            <person name="Xu W."/>
            <person name="Pan J."/>
            <person name="Luo Z.H."/>
            <person name="Li M."/>
        </authorList>
    </citation>
    <scope>NUCLEOTIDE SEQUENCE [LARGE SCALE GENOMIC DNA]</scope>
    <source>
        <strain evidence="1">HyVt-533</strain>
    </source>
</reference>
<accession>A0A7V5P0K2</accession>
<protein>
    <submittedName>
        <fullName evidence="1">Uncharacterized protein</fullName>
    </submittedName>
</protein>
<dbReference type="EMBL" id="DROK01000174">
    <property type="protein sequence ID" value="HHI97418.1"/>
    <property type="molecule type" value="Genomic_DNA"/>
</dbReference>
<name>A0A7V5P0K2_9BACT</name>
<evidence type="ECO:0000313" key="1">
    <source>
        <dbReference type="EMBL" id="HHI97418.1"/>
    </source>
</evidence>
<sequence>MTDRKERQQAALKSRRRPLWHERRLPHFRELIEAPAEEAEKKIAALPLRDQVELILQTPWELRERLIVLSPQAERLVKALPPQEFFWTLKAISPEEAVTLLSMASATQLQFLFDLDCWRKDRFVLERALAWLTLLFEATEDTVARWLKGVDFDFLVTLMKRLIEVYKRPDGVDLTEARDWLPPYTLDDTYFINFRLDKFEPLTRRIIEILIEIDPARYRDLMEAVIWELPAEVEELAYRWRRARLADWGIPDYYEALDVYAPLSPDRMRQIEPSYLPPAPDEETPPPAFLPAIHLEGVEILAEALARITDWRQVDRLKRELAWLANKVLMVDVGTIDDVEEARRVFDKVAGYLNIGLEYLARGQVEAAKRLLETYFLEDLFRVAQGLIVDLRRYAREITTAKGLDARIFRHLDEPYASYLKGVMAKEANRIELFVPEKMGTAEEFRPFRRLEEIDRVRRILSEIAYLAPLIQKAFGTPPLWLAEIALKKTNLLEPGDLKWSTLVLTALANWLTRQKFRFEALPVELWPEFLRRIFTRLPGQERNVVRESVRRELLENFKALASQLGPPEEDHLQSFLNFCLFKAEEEFAFAEPENPPDPRYVQALLIELTPHGKSA</sequence>
<organism evidence="1">
    <name type="scientific">Thermodesulfatator atlanticus</name>
    <dbReference type="NCBI Taxonomy" id="501497"/>
    <lineage>
        <taxon>Bacteria</taxon>
        <taxon>Pseudomonadati</taxon>
        <taxon>Thermodesulfobacteriota</taxon>
        <taxon>Thermodesulfobacteria</taxon>
        <taxon>Thermodesulfobacteriales</taxon>
        <taxon>Thermodesulfatatoraceae</taxon>
        <taxon>Thermodesulfatator</taxon>
    </lineage>
</organism>